<dbReference type="InterPro" id="IPR004344">
    <property type="entry name" value="TTL/TTLL_fam"/>
</dbReference>
<feature type="non-terminal residue" evidence="7">
    <location>
        <position position="806"/>
    </location>
</feature>
<reference evidence="7" key="1">
    <citation type="submission" date="2022-03" db="EMBL/GenBank/DDBJ databases">
        <title>Draft genome sequence of Aduncisulcus paluster, a free-living microaerophilic Fornicata.</title>
        <authorList>
            <person name="Yuyama I."/>
            <person name="Kume K."/>
            <person name="Tamura T."/>
            <person name="Inagaki Y."/>
            <person name="Hashimoto T."/>
        </authorList>
    </citation>
    <scope>NUCLEOTIDE SEQUENCE</scope>
    <source>
        <strain evidence="7">NY0171</strain>
    </source>
</reference>
<evidence type="ECO:0000256" key="2">
    <source>
        <dbReference type="ARBA" id="ARBA00022741"/>
    </source>
</evidence>
<evidence type="ECO:0000256" key="3">
    <source>
        <dbReference type="ARBA" id="ARBA00022840"/>
    </source>
</evidence>
<comment type="caution">
    <text evidence="7">The sequence shown here is derived from an EMBL/GenBank/DDBJ whole genome shotgun (WGS) entry which is preliminary data.</text>
</comment>
<keyword evidence="1 7" id="KW-0436">Ligase</keyword>
<dbReference type="PROSITE" id="PS51221">
    <property type="entry name" value="TTL"/>
    <property type="match status" value="1"/>
</dbReference>
<organism evidence="7 8">
    <name type="scientific">Aduncisulcus paluster</name>
    <dbReference type="NCBI Taxonomy" id="2918883"/>
    <lineage>
        <taxon>Eukaryota</taxon>
        <taxon>Metamonada</taxon>
        <taxon>Carpediemonas-like organisms</taxon>
        <taxon>Aduncisulcus</taxon>
    </lineage>
</organism>
<dbReference type="EMBL" id="BQXS01010880">
    <property type="protein sequence ID" value="GKT34879.1"/>
    <property type="molecule type" value="Genomic_DNA"/>
</dbReference>
<sequence>MEHLLEKLRHLESSIEKVSSFTLKKQKNDDESHFIEFEMHLPIILIDPVTKSEFCVIISIYDPSKSNLFKTKECIHNPQAFRPNRRCSKKLTFSVDDHESKPLMKSSFQYHDSQINIFIINLPQPHSEIIIHTPYVFFPKSLHHLFSKPDSSTLAVSDAIECDGMSINVARQCLIHQFINKNGVCRISDIERESLGVPSKYSSVKTFCSSFIDKHMFSLKYKYDSIPSISLGDIGSMSSLTIGDIVQKCGEELMKSSSDDVRPLAVFHDEDEKDAPLEVRFGIKSALKEVKQRDEVRRRTLSLLSNMHKPVDKKSAPLDTSLSPSTSQPRSLMHMHFGIDMNKDDGDSSISPVKKTPKKEDTSQSLSPPLSYSIYDPKNGIFMAKPDDEDIYFGKEGACDIVSTYYRRVPSTFLYTWDRQRVVHMEAQLKQEEEKRKYPSEHYKISEHHKTSKKKKEHDSTHKNKTCSISTPVGTQYIPAPRAPVQLPTTLVEHFPKLPIQGARKVRRRVKKKKILTRKPIEHKTIPEVTTVMICNSESRTEIPREPLDEYSADDNMLYDKMLSEIGEVLQERCAITRRHLYMHLTNYSLNKGREKFVEPDSATGDEMSSKWALTQLLSHLATNGVNTTVLWSRIKDLVRKTLIAAEPNVVSSLIAATPSGRERDYPVAFELYGFDVLIDDKLKPWLIEVNTSPSTGSPSPLDKRIKWPMLKYSMHLASLRPPMSVSSYARIDKKDSSMTFSRPSTASSSSYVHRHYSIPMLDSHEATLNVDSLSDVEITDIIALEEEQARKNDMYELLFPLPYSA</sequence>
<dbReference type="GO" id="GO:0016874">
    <property type="term" value="F:ligase activity"/>
    <property type="evidence" value="ECO:0007669"/>
    <property type="project" value="UniProtKB-KW"/>
</dbReference>
<comment type="catalytic activity">
    <reaction evidence="5">
        <text>L-glutamyl-[protein] + L-glutamate + ATP = gamma-L-glutamyl-L-glutamyl-[protein] + ADP + phosphate + H(+)</text>
        <dbReference type="Rhea" id="RHEA:60144"/>
        <dbReference type="Rhea" id="RHEA-COMP:10208"/>
        <dbReference type="Rhea" id="RHEA-COMP:15517"/>
        <dbReference type="ChEBI" id="CHEBI:15378"/>
        <dbReference type="ChEBI" id="CHEBI:29973"/>
        <dbReference type="ChEBI" id="CHEBI:29985"/>
        <dbReference type="ChEBI" id="CHEBI:30616"/>
        <dbReference type="ChEBI" id="CHEBI:43474"/>
        <dbReference type="ChEBI" id="CHEBI:143622"/>
        <dbReference type="ChEBI" id="CHEBI:456216"/>
    </reaction>
    <physiologicalReaction direction="left-to-right" evidence="5">
        <dbReference type="Rhea" id="RHEA:60145"/>
    </physiologicalReaction>
</comment>
<dbReference type="PANTHER" id="PTHR12241">
    <property type="entry name" value="TUBULIN POLYGLUTAMYLASE"/>
    <property type="match status" value="1"/>
</dbReference>
<gene>
    <name evidence="7" type="ORF">ADUPG1_008149</name>
</gene>
<evidence type="ECO:0000256" key="5">
    <source>
        <dbReference type="ARBA" id="ARBA00049274"/>
    </source>
</evidence>
<feature type="region of interest" description="Disordered" evidence="6">
    <location>
        <begin position="311"/>
        <end position="330"/>
    </location>
</feature>
<evidence type="ECO:0000313" key="8">
    <source>
        <dbReference type="Proteomes" id="UP001057375"/>
    </source>
</evidence>
<protein>
    <recommendedName>
        <fullName evidence="4">Tubulin--tyrosine ligase-like protein 5</fullName>
    </recommendedName>
</protein>
<proteinExistence type="predicted"/>
<evidence type="ECO:0000256" key="6">
    <source>
        <dbReference type="SAM" id="MobiDB-lite"/>
    </source>
</evidence>
<feature type="compositionally biased region" description="Polar residues" evidence="6">
    <location>
        <begin position="318"/>
        <end position="330"/>
    </location>
</feature>
<evidence type="ECO:0000256" key="4">
    <source>
        <dbReference type="ARBA" id="ARBA00041448"/>
    </source>
</evidence>
<accession>A0ABQ5KQX5</accession>
<evidence type="ECO:0000313" key="7">
    <source>
        <dbReference type="EMBL" id="GKT34879.1"/>
    </source>
</evidence>
<keyword evidence="2" id="KW-0547">Nucleotide-binding</keyword>
<keyword evidence="8" id="KW-1185">Reference proteome</keyword>
<feature type="region of interest" description="Disordered" evidence="6">
    <location>
        <begin position="338"/>
        <end position="370"/>
    </location>
</feature>
<feature type="region of interest" description="Disordered" evidence="6">
    <location>
        <begin position="446"/>
        <end position="473"/>
    </location>
</feature>
<dbReference type="Pfam" id="PF03133">
    <property type="entry name" value="TTL"/>
    <property type="match status" value="1"/>
</dbReference>
<dbReference type="Proteomes" id="UP001057375">
    <property type="component" value="Unassembled WGS sequence"/>
</dbReference>
<keyword evidence="3" id="KW-0067">ATP-binding</keyword>
<dbReference type="Gene3D" id="3.30.470.20">
    <property type="entry name" value="ATP-grasp fold, B domain"/>
    <property type="match status" value="1"/>
</dbReference>
<name>A0ABQ5KQX5_9EUKA</name>
<dbReference type="PANTHER" id="PTHR12241:SF145">
    <property type="entry name" value="TUBULIN POLYGLUTAMYLASE TTLL5"/>
    <property type="match status" value="1"/>
</dbReference>
<evidence type="ECO:0000256" key="1">
    <source>
        <dbReference type="ARBA" id="ARBA00022598"/>
    </source>
</evidence>
<dbReference type="SUPFAM" id="SSF56059">
    <property type="entry name" value="Glutathione synthetase ATP-binding domain-like"/>
    <property type="match status" value="1"/>
</dbReference>